<dbReference type="PROSITE" id="PS51880">
    <property type="entry name" value="TGS"/>
    <property type="match status" value="1"/>
</dbReference>
<dbReference type="CDD" id="cd17230">
    <property type="entry name" value="TGS_DRG1"/>
    <property type="match status" value="1"/>
</dbReference>
<dbReference type="InterPro" id="IPR031167">
    <property type="entry name" value="G_OBG"/>
</dbReference>
<dbReference type="AlphaFoldDB" id="A0A1R2ATW5"/>
<dbReference type="InterPro" id="IPR006073">
    <property type="entry name" value="GTP-bd"/>
</dbReference>
<dbReference type="GO" id="GO:0005525">
    <property type="term" value="F:GTP binding"/>
    <property type="evidence" value="ECO:0007669"/>
    <property type="project" value="UniProtKB-KW"/>
</dbReference>
<sequence length="367" mass="41009">MTVAQKIADIEAEIARTQKNKATENHMGVLKAKLAKFKRELLESSKGGSKGEGEGFDVSKSGDARVGLIGFPSVGKSTLLNKLTETFSEVAAYEFTTLTCIPGVVRHKGAKIQLLDLPGIIEGAKDGKGRGRQVIAVGKTCNLILIVLDATRPMTDKLVIERELEGFGIRLNKQPPDIIVKKKEKGGIFVTRTCSTPYLSDETITAICKEYKMPNADVTLRSNCTADELIDILEGNRAYIPCLYVLNKCDELNIEEINILSKIPNTIFVSADLEWNLKGLVERVWDELDLIRVYTKPRGQAPDYNEPVVLPRKKCSVENFCNRIHKQIMKDFKHAIVWGMSVKFNPQKVGKDHWLIDEDIIQIIKKI</sequence>
<evidence type="ECO:0000259" key="3">
    <source>
        <dbReference type="PROSITE" id="PS51710"/>
    </source>
</evidence>
<dbReference type="InterPro" id="IPR012675">
    <property type="entry name" value="Beta-grasp_dom_sf"/>
</dbReference>
<dbReference type="PROSITE" id="PS00905">
    <property type="entry name" value="GTP1_OBG"/>
    <property type="match status" value="1"/>
</dbReference>
<dbReference type="Proteomes" id="UP000187209">
    <property type="component" value="Unassembled WGS sequence"/>
</dbReference>
<dbReference type="Pfam" id="PF16897">
    <property type="entry name" value="MMR_HSR1_Xtn"/>
    <property type="match status" value="1"/>
</dbReference>
<dbReference type="InterPro" id="IPR031662">
    <property type="entry name" value="GTP-binding_2"/>
</dbReference>
<dbReference type="InterPro" id="IPR005225">
    <property type="entry name" value="Small_GTP-bd"/>
</dbReference>
<dbReference type="SUPFAM" id="SSF52540">
    <property type="entry name" value="P-loop containing nucleoside triphosphate hydrolases"/>
    <property type="match status" value="1"/>
</dbReference>
<feature type="domain" description="TGS" evidence="4">
    <location>
        <begin position="289"/>
        <end position="365"/>
    </location>
</feature>
<accession>A0A1R2ATW5</accession>
<organism evidence="5 6">
    <name type="scientific">Stentor coeruleus</name>
    <dbReference type="NCBI Taxonomy" id="5963"/>
    <lineage>
        <taxon>Eukaryota</taxon>
        <taxon>Sar</taxon>
        <taxon>Alveolata</taxon>
        <taxon>Ciliophora</taxon>
        <taxon>Postciliodesmatophora</taxon>
        <taxon>Heterotrichea</taxon>
        <taxon>Heterotrichida</taxon>
        <taxon>Stentoridae</taxon>
        <taxon>Stentor</taxon>
    </lineage>
</organism>
<dbReference type="Gene3D" id="3.10.20.30">
    <property type="match status" value="1"/>
</dbReference>
<dbReference type="Pfam" id="PF01926">
    <property type="entry name" value="MMR_HSR1"/>
    <property type="match status" value="1"/>
</dbReference>
<dbReference type="Pfam" id="PF02824">
    <property type="entry name" value="TGS"/>
    <property type="match status" value="1"/>
</dbReference>
<evidence type="ECO:0000256" key="2">
    <source>
        <dbReference type="ARBA" id="ARBA00023134"/>
    </source>
</evidence>
<dbReference type="OrthoDB" id="603at2759"/>
<dbReference type="FunFam" id="3.10.20.30:FF:000003">
    <property type="entry name" value="Developmentally-regulated GTP-binding protein 1"/>
    <property type="match status" value="1"/>
</dbReference>
<dbReference type="InterPro" id="IPR027417">
    <property type="entry name" value="P-loop_NTPase"/>
</dbReference>
<dbReference type="PANTHER" id="PTHR43127">
    <property type="entry name" value="DEVELOPMENTALLY-REGULATED GTP-BINDING PROTEIN 2"/>
    <property type="match status" value="1"/>
</dbReference>
<dbReference type="InterPro" id="IPR006074">
    <property type="entry name" value="GTP1-OBG_CS"/>
</dbReference>
<dbReference type="InterPro" id="IPR004095">
    <property type="entry name" value="TGS"/>
</dbReference>
<dbReference type="FunFam" id="3.40.50.300:FF:000740">
    <property type="entry name" value="Putative GTP-binding protein 1"/>
    <property type="match status" value="1"/>
</dbReference>
<name>A0A1R2ATW5_9CILI</name>
<reference evidence="5 6" key="1">
    <citation type="submission" date="2016-11" db="EMBL/GenBank/DDBJ databases">
        <title>The macronuclear genome of Stentor coeruleus: a giant cell with tiny introns.</title>
        <authorList>
            <person name="Slabodnick M."/>
            <person name="Ruby J.G."/>
            <person name="Reiff S.B."/>
            <person name="Swart E.C."/>
            <person name="Gosai S."/>
            <person name="Prabakaran S."/>
            <person name="Witkowska E."/>
            <person name="Larue G.E."/>
            <person name="Fisher S."/>
            <person name="Freeman R.M."/>
            <person name="Gunawardena J."/>
            <person name="Chu W."/>
            <person name="Stover N.A."/>
            <person name="Gregory B.D."/>
            <person name="Nowacki M."/>
            <person name="Derisi J."/>
            <person name="Roy S.W."/>
            <person name="Marshall W.F."/>
            <person name="Sood P."/>
        </authorList>
    </citation>
    <scope>NUCLEOTIDE SEQUENCE [LARGE SCALE GENOMIC DNA]</scope>
    <source>
        <strain evidence="5">WM001</strain>
    </source>
</reference>
<evidence type="ECO:0008006" key="7">
    <source>
        <dbReference type="Google" id="ProtNLM"/>
    </source>
</evidence>
<evidence type="ECO:0000313" key="5">
    <source>
        <dbReference type="EMBL" id="OMJ67964.1"/>
    </source>
</evidence>
<protein>
    <recommendedName>
        <fullName evidence="7">OBG-type G domain-containing protein</fullName>
    </recommendedName>
</protein>
<keyword evidence="2" id="KW-0342">GTP-binding</keyword>
<dbReference type="PRINTS" id="PR00326">
    <property type="entry name" value="GTP1OBG"/>
</dbReference>
<dbReference type="GO" id="GO:0003924">
    <property type="term" value="F:GTPase activity"/>
    <property type="evidence" value="ECO:0007669"/>
    <property type="project" value="InterPro"/>
</dbReference>
<keyword evidence="1" id="KW-0547">Nucleotide-binding</keyword>
<dbReference type="NCBIfam" id="TIGR00231">
    <property type="entry name" value="small_GTP"/>
    <property type="match status" value="1"/>
</dbReference>
<dbReference type="InterPro" id="IPR012676">
    <property type="entry name" value="TGS-like"/>
</dbReference>
<proteinExistence type="predicted"/>
<keyword evidence="6" id="KW-1185">Reference proteome</keyword>
<feature type="domain" description="OBG-type G" evidence="3">
    <location>
        <begin position="64"/>
        <end position="289"/>
    </location>
</feature>
<dbReference type="EMBL" id="MPUH01001407">
    <property type="protein sequence ID" value="OMJ67964.1"/>
    <property type="molecule type" value="Genomic_DNA"/>
</dbReference>
<dbReference type="CDD" id="cd01896">
    <property type="entry name" value="DRG"/>
    <property type="match status" value="1"/>
</dbReference>
<comment type="caution">
    <text evidence="5">The sequence shown here is derived from an EMBL/GenBank/DDBJ whole genome shotgun (WGS) entry which is preliminary data.</text>
</comment>
<dbReference type="SUPFAM" id="SSF81271">
    <property type="entry name" value="TGS-like"/>
    <property type="match status" value="1"/>
</dbReference>
<dbReference type="InterPro" id="IPR045001">
    <property type="entry name" value="DRG"/>
</dbReference>
<evidence type="ECO:0000313" key="6">
    <source>
        <dbReference type="Proteomes" id="UP000187209"/>
    </source>
</evidence>
<dbReference type="Gene3D" id="6.10.140.1070">
    <property type="match status" value="2"/>
</dbReference>
<gene>
    <name evidence="5" type="ORF">SteCoe_34723</name>
</gene>
<evidence type="ECO:0000256" key="1">
    <source>
        <dbReference type="ARBA" id="ARBA00022741"/>
    </source>
</evidence>
<evidence type="ECO:0000259" key="4">
    <source>
        <dbReference type="PROSITE" id="PS51880"/>
    </source>
</evidence>
<dbReference type="PROSITE" id="PS51710">
    <property type="entry name" value="G_OBG"/>
    <property type="match status" value="1"/>
</dbReference>